<dbReference type="RefSeq" id="WP_092112529.1">
    <property type="nucleotide sequence ID" value="NZ_FOCN01000027.1"/>
</dbReference>
<reference evidence="2 3" key="1">
    <citation type="submission" date="2019-03" db="EMBL/GenBank/DDBJ databases">
        <title>Genomics of glacier-inhabiting Cryobacterium strains.</title>
        <authorList>
            <person name="Liu Q."/>
            <person name="Xin Y.-H."/>
        </authorList>
    </citation>
    <scope>NUCLEOTIDE SEQUENCE [LARGE SCALE GENOMIC DNA]</scope>
    <source>
        <strain evidence="2 3">Hh15</strain>
    </source>
</reference>
<dbReference type="AlphaFoldDB" id="A0A1H8LFT1"/>
<name>A0A1H8LFT1_9MICO</name>
<sequence length="174" mass="20024">MTDAHFGKPVQRKRRKGDPPTCEECELPLEEITHGYGFEWACANDFCTKRFHPTWAEMMHPELLIIMGRPQCYRCLQPRRMTRWGPVLRFECADPRCNELVWLIHAKSMQANKERAEAGIKRILREQDLVEPEVIPAPLTLVPPIPEVQPPARSPRGRPSHLHAVRPPNDPPAS</sequence>
<feature type="region of interest" description="Disordered" evidence="1">
    <location>
        <begin position="1"/>
        <end position="20"/>
    </location>
</feature>
<feature type="region of interest" description="Disordered" evidence="1">
    <location>
        <begin position="141"/>
        <end position="174"/>
    </location>
</feature>
<keyword evidence="3" id="KW-1185">Reference proteome</keyword>
<dbReference type="OrthoDB" id="5126264at2"/>
<accession>A0A1H8LFT1</accession>
<organism evidence="2 3">
    <name type="scientific">Cryobacterium luteum</name>
    <dbReference type="NCBI Taxonomy" id="1424661"/>
    <lineage>
        <taxon>Bacteria</taxon>
        <taxon>Bacillati</taxon>
        <taxon>Actinomycetota</taxon>
        <taxon>Actinomycetes</taxon>
        <taxon>Micrococcales</taxon>
        <taxon>Microbacteriaceae</taxon>
        <taxon>Cryobacterium</taxon>
    </lineage>
</organism>
<evidence type="ECO:0000313" key="2">
    <source>
        <dbReference type="EMBL" id="TFB91327.1"/>
    </source>
</evidence>
<proteinExistence type="predicted"/>
<evidence type="ECO:0000256" key="1">
    <source>
        <dbReference type="SAM" id="MobiDB-lite"/>
    </source>
</evidence>
<protein>
    <submittedName>
        <fullName evidence="2">Uncharacterized protein</fullName>
    </submittedName>
</protein>
<comment type="caution">
    <text evidence="2">The sequence shown here is derived from an EMBL/GenBank/DDBJ whole genome shotgun (WGS) entry which is preliminary data.</text>
</comment>
<dbReference type="Proteomes" id="UP000297654">
    <property type="component" value="Unassembled WGS sequence"/>
</dbReference>
<feature type="compositionally biased region" description="Basic residues" evidence="1">
    <location>
        <begin position="155"/>
        <end position="164"/>
    </location>
</feature>
<evidence type="ECO:0000313" key="3">
    <source>
        <dbReference type="Proteomes" id="UP000297654"/>
    </source>
</evidence>
<gene>
    <name evidence="2" type="ORF">E3O10_06595</name>
</gene>
<dbReference type="EMBL" id="SOFF01000023">
    <property type="protein sequence ID" value="TFB91327.1"/>
    <property type="molecule type" value="Genomic_DNA"/>
</dbReference>
<feature type="compositionally biased region" description="Pro residues" evidence="1">
    <location>
        <begin position="141"/>
        <end position="153"/>
    </location>
</feature>